<comment type="subcellular location">
    <subcellularLocation>
        <location evidence="1 7">Cell membrane</location>
        <topology evidence="1 7">Multi-pass membrane protein</topology>
    </subcellularLocation>
</comment>
<keyword evidence="5 7" id="KW-1133">Transmembrane helix</keyword>
<comment type="similarity">
    <text evidence="7">Belongs to the binding-protein-dependent transport system permease family.</text>
</comment>
<proteinExistence type="inferred from homology"/>
<keyword evidence="2 7" id="KW-0813">Transport</keyword>
<feature type="transmembrane region" description="Helical" evidence="7">
    <location>
        <begin position="245"/>
        <end position="268"/>
    </location>
</feature>
<keyword evidence="4 7" id="KW-0812">Transmembrane</keyword>
<feature type="transmembrane region" description="Helical" evidence="7">
    <location>
        <begin position="148"/>
        <end position="167"/>
    </location>
</feature>
<evidence type="ECO:0000256" key="7">
    <source>
        <dbReference type="RuleBase" id="RU363032"/>
    </source>
</evidence>
<dbReference type="PANTHER" id="PTHR43744">
    <property type="entry name" value="ABC TRANSPORTER PERMEASE PROTEIN MG189-RELATED-RELATED"/>
    <property type="match status" value="1"/>
</dbReference>
<evidence type="ECO:0000313" key="9">
    <source>
        <dbReference type="EMBL" id="NGN84573.1"/>
    </source>
</evidence>
<dbReference type="PANTHER" id="PTHR43744:SF12">
    <property type="entry name" value="ABC TRANSPORTER PERMEASE PROTEIN MG189-RELATED"/>
    <property type="match status" value="1"/>
</dbReference>
<dbReference type="EMBL" id="JAAKZI010000026">
    <property type="protein sequence ID" value="NGN84573.1"/>
    <property type="molecule type" value="Genomic_DNA"/>
</dbReference>
<keyword evidence="6 7" id="KW-0472">Membrane</keyword>
<organism evidence="9 10">
    <name type="scientific">Arthrobacter silviterrae</name>
    <dbReference type="NCBI Taxonomy" id="2026658"/>
    <lineage>
        <taxon>Bacteria</taxon>
        <taxon>Bacillati</taxon>
        <taxon>Actinomycetota</taxon>
        <taxon>Actinomycetes</taxon>
        <taxon>Micrococcales</taxon>
        <taxon>Micrococcaceae</taxon>
        <taxon>Arthrobacter</taxon>
    </lineage>
</organism>
<gene>
    <name evidence="9" type="ORF">G6N77_14065</name>
</gene>
<dbReference type="CDD" id="cd06261">
    <property type="entry name" value="TM_PBP2"/>
    <property type="match status" value="1"/>
</dbReference>
<evidence type="ECO:0000256" key="6">
    <source>
        <dbReference type="ARBA" id="ARBA00023136"/>
    </source>
</evidence>
<feature type="domain" description="ABC transmembrane type-1" evidence="8">
    <location>
        <begin position="77"/>
        <end position="268"/>
    </location>
</feature>
<protein>
    <submittedName>
        <fullName evidence="9">Carbohydrate ABC transporter permease</fullName>
    </submittedName>
</protein>
<dbReference type="InterPro" id="IPR000515">
    <property type="entry name" value="MetI-like"/>
</dbReference>
<keyword evidence="3" id="KW-1003">Cell membrane</keyword>
<sequence length="284" mass="31099">MGRRNRTEGSIKLSGLALHLLLAVGGFLMVAPFLWMMLTSFKSLPQILSNPLGLLPNPWNFSNYADAWNAAPFGLAYWNSIYICVLTVAGTIVTASMAAYAFARIEFKGSKFLFVLFLATQMVPQQVTIVPLYMIFSKLGWVDTHLALIIPAVLCNPFAVFLVRQFIRSLPVELEEAARLDGAGRWRILFSIVMPNIKPGLAALSIVVALGAWNNFFLPLIVLNSENQFTVPLLLSQFTGQYGGINYSVIMAASAISIVPMLIAFLIGNRRILNSMAMSGMGGS</sequence>
<dbReference type="SUPFAM" id="SSF161098">
    <property type="entry name" value="MetI-like"/>
    <property type="match status" value="1"/>
</dbReference>
<dbReference type="InterPro" id="IPR035906">
    <property type="entry name" value="MetI-like_sf"/>
</dbReference>
<feature type="transmembrane region" description="Helical" evidence="7">
    <location>
        <begin position="188"/>
        <end position="213"/>
    </location>
</feature>
<dbReference type="Proteomes" id="UP000479226">
    <property type="component" value="Unassembled WGS sequence"/>
</dbReference>
<evidence type="ECO:0000256" key="4">
    <source>
        <dbReference type="ARBA" id="ARBA00022692"/>
    </source>
</evidence>
<evidence type="ECO:0000313" key="10">
    <source>
        <dbReference type="Proteomes" id="UP000479226"/>
    </source>
</evidence>
<dbReference type="PROSITE" id="PS50928">
    <property type="entry name" value="ABC_TM1"/>
    <property type="match status" value="1"/>
</dbReference>
<evidence type="ECO:0000256" key="2">
    <source>
        <dbReference type="ARBA" id="ARBA00022448"/>
    </source>
</evidence>
<evidence type="ECO:0000256" key="3">
    <source>
        <dbReference type="ARBA" id="ARBA00022475"/>
    </source>
</evidence>
<accession>A0ABX0DJU6</accession>
<evidence type="ECO:0000259" key="8">
    <source>
        <dbReference type="PROSITE" id="PS50928"/>
    </source>
</evidence>
<dbReference type="Pfam" id="PF00528">
    <property type="entry name" value="BPD_transp_1"/>
    <property type="match status" value="1"/>
</dbReference>
<evidence type="ECO:0000256" key="5">
    <source>
        <dbReference type="ARBA" id="ARBA00022989"/>
    </source>
</evidence>
<name>A0ABX0DJU6_9MICC</name>
<feature type="transmembrane region" description="Helical" evidence="7">
    <location>
        <begin position="112"/>
        <end position="136"/>
    </location>
</feature>
<evidence type="ECO:0000256" key="1">
    <source>
        <dbReference type="ARBA" id="ARBA00004651"/>
    </source>
</evidence>
<dbReference type="Gene3D" id="1.10.3720.10">
    <property type="entry name" value="MetI-like"/>
    <property type="match status" value="1"/>
</dbReference>
<feature type="transmembrane region" description="Helical" evidence="7">
    <location>
        <begin position="16"/>
        <end position="38"/>
    </location>
</feature>
<reference evidence="9 10" key="1">
    <citation type="submission" date="2020-02" db="EMBL/GenBank/DDBJ databases">
        <title>Genome sequence of the type strain DSM 27180 of Arthrobacter silviterrae.</title>
        <authorList>
            <person name="Gao J."/>
            <person name="Sun J."/>
        </authorList>
    </citation>
    <scope>NUCLEOTIDE SEQUENCE [LARGE SCALE GENOMIC DNA]</scope>
    <source>
        <strain evidence="9 10">DSM 27180</strain>
    </source>
</reference>
<keyword evidence="10" id="KW-1185">Reference proteome</keyword>
<comment type="caution">
    <text evidence="9">The sequence shown here is derived from an EMBL/GenBank/DDBJ whole genome shotgun (WGS) entry which is preliminary data.</text>
</comment>
<feature type="transmembrane region" description="Helical" evidence="7">
    <location>
        <begin position="76"/>
        <end position="100"/>
    </location>
</feature>